<dbReference type="EMBL" id="MU005570">
    <property type="protein sequence ID" value="KAF2690748.1"/>
    <property type="molecule type" value="Genomic_DNA"/>
</dbReference>
<proteinExistence type="predicted"/>
<dbReference type="PANTHER" id="PTHR35392">
    <property type="entry name" value="ZN(II)2CYS6 TRANSCRIPTION FACTOR (EUROFUNG)-RELATED-RELATED"/>
    <property type="match status" value="1"/>
</dbReference>
<dbReference type="Proteomes" id="UP000799291">
    <property type="component" value="Unassembled WGS sequence"/>
</dbReference>
<reference evidence="2" key="1">
    <citation type="journal article" date="2020" name="Stud. Mycol.">
        <title>101 Dothideomycetes genomes: a test case for predicting lifestyles and emergence of pathogens.</title>
        <authorList>
            <person name="Haridas S."/>
            <person name="Albert R."/>
            <person name="Binder M."/>
            <person name="Bloem J."/>
            <person name="Labutti K."/>
            <person name="Salamov A."/>
            <person name="Andreopoulos B."/>
            <person name="Baker S."/>
            <person name="Barry K."/>
            <person name="Bills G."/>
            <person name="Bluhm B."/>
            <person name="Cannon C."/>
            <person name="Castanera R."/>
            <person name="Culley D."/>
            <person name="Daum C."/>
            <person name="Ezra D."/>
            <person name="Gonzalez J."/>
            <person name="Henrissat B."/>
            <person name="Kuo A."/>
            <person name="Liang C."/>
            <person name="Lipzen A."/>
            <person name="Lutzoni F."/>
            <person name="Magnuson J."/>
            <person name="Mondo S."/>
            <person name="Nolan M."/>
            <person name="Ohm R."/>
            <person name="Pangilinan J."/>
            <person name="Park H.-J."/>
            <person name="Ramirez L."/>
            <person name="Alfaro M."/>
            <person name="Sun H."/>
            <person name="Tritt A."/>
            <person name="Yoshinaga Y."/>
            <person name="Zwiers L.-H."/>
            <person name="Turgeon B."/>
            <person name="Goodwin S."/>
            <person name="Spatafora J."/>
            <person name="Crous P."/>
            <person name="Grigoriev I."/>
        </authorList>
    </citation>
    <scope>NUCLEOTIDE SEQUENCE</scope>
    <source>
        <strain evidence="2">CBS 122367</strain>
    </source>
</reference>
<feature type="region of interest" description="Disordered" evidence="1">
    <location>
        <begin position="84"/>
        <end position="105"/>
    </location>
</feature>
<sequence length="338" mass="38677">MPMALALNQGNNGEFADYERAVVPSTSTISNPPGTIEMEAEWDNPITSMVLAPNQGTNVVPVNYEFAFLPETPTLSNPLAAVSASRAASGTQHRVQKRQTTSRKRAIKSRFQETSLPGYMCFSSVTGAMTSRPRRAAFTRKRREEVRQVRKLGACLRCQLRKRTCSGGDPCKHTLNLEYLAGWNTFVLRSRRCPYSPHVQTQDLTFSSLVTRVQLRAVPQPEPNLTFDDEMTIQTIVSEILDMEFKTWWLTRYYDQDYLLNQTLGQEKSAHLKLLFFLTCNHLSQEANTQDQRQKLEESREKCYYVANMALKDLETRLRSARLENSRAGSHHVRFRRT</sequence>
<dbReference type="InterPro" id="IPR052973">
    <property type="entry name" value="Fungal_sec-metab_reg_TF"/>
</dbReference>
<evidence type="ECO:0000256" key="1">
    <source>
        <dbReference type="SAM" id="MobiDB-lite"/>
    </source>
</evidence>
<dbReference type="AlphaFoldDB" id="A0A6G1JJZ9"/>
<evidence type="ECO:0000313" key="2">
    <source>
        <dbReference type="EMBL" id="KAF2690748.1"/>
    </source>
</evidence>
<gene>
    <name evidence="2" type="ORF">K458DRAFT_398741</name>
</gene>
<name>A0A6G1JJZ9_9PLEO</name>
<protein>
    <submittedName>
        <fullName evidence="2">Uncharacterized protein</fullName>
    </submittedName>
</protein>
<evidence type="ECO:0000313" key="3">
    <source>
        <dbReference type="Proteomes" id="UP000799291"/>
    </source>
</evidence>
<feature type="compositionally biased region" description="Basic residues" evidence="1">
    <location>
        <begin position="94"/>
        <end position="105"/>
    </location>
</feature>
<organism evidence="2 3">
    <name type="scientific">Lentithecium fluviatile CBS 122367</name>
    <dbReference type="NCBI Taxonomy" id="1168545"/>
    <lineage>
        <taxon>Eukaryota</taxon>
        <taxon>Fungi</taxon>
        <taxon>Dikarya</taxon>
        <taxon>Ascomycota</taxon>
        <taxon>Pezizomycotina</taxon>
        <taxon>Dothideomycetes</taxon>
        <taxon>Pleosporomycetidae</taxon>
        <taxon>Pleosporales</taxon>
        <taxon>Massarineae</taxon>
        <taxon>Lentitheciaceae</taxon>
        <taxon>Lentithecium</taxon>
    </lineage>
</organism>
<accession>A0A6G1JJZ9</accession>
<keyword evidence="3" id="KW-1185">Reference proteome</keyword>